<evidence type="ECO:0000313" key="3">
    <source>
        <dbReference type="EMBL" id="CAF2039419.1"/>
    </source>
</evidence>
<dbReference type="Proteomes" id="UP000663824">
    <property type="component" value="Unassembled WGS sequence"/>
</dbReference>
<dbReference type="EMBL" id="CAJNRE010016531">
    <property type="protein sequence ID" value="CAF2146743.1"/>
    <property type="molecule type" value="Genomic_DNA"/>
</dbReference>
<accession>A0A816NSJ8</accession>
<dbReference type="EMBL" id="CAJNRG010001831">
    <property type="protein sequence ID" value="CAF2039419.1"/>
    <property type="molecule type" value="Genomic_DNA"/>
</dbReference>
<keyword evidence="1" id="KW-1133">Transmembrane helix</keyword>
<organism evidence="3 5">
    <name type="scientific">Rotaria magnacalcarata</name>
    <dbReference type="NCBI Taxonomy" id="392030"/>
    <lineage>
        <taxon>Eukaryota</taxon>
        <taxon>Metazoa</taxon>
        <taxon>Spiralia</taxon>
        <taxon>Gnathifera</taxon>
        <taxon>Rotifera</taxon>
        <taxon>Eurotatoria</taxon>
        <taxon>Bdelloidea</taxon>
        <taxon>Philodinida</taxon>
        <taxon>Philodinidae</taxon>
        <taxon>Rotaria</taxon>
    </lineage>
</organism>
<dbReference type="EMBL" id="CAJNOV010011050">
    <property type="protein sequence ID" value="CAF1434918.1"/>
    <property type="molecule type" value="Genomic_DNA"/>
</dbReference>
<comment type="caution">
    <text evidence="3">The sequence shown here is derived from an EMBL/GenBank/DDBJ whole genome shotgun (WGS) entry which is preliminary data.</text>
</comment>
<dbReference type="Proteomes" id="UP000663887">
    <property type="component" value="Unassembled WGS sequence"/>
</dbReference>
<keyword evidence="1" id="KW-0472">Membrane</keyword>
<evidence type="ECO:0000313" key="5">
    <source>
        <dbReference type="Proteomes" id="UP000663887"/>
    </source>
</evidence>
<dbReference type="AlphaFoldDB" id="A0A816NSJ8"/>
<name>A0A816NSJ8_9BILA</name>
<proteinExistence type="predicted"/>
<evidence type="ECO:0000313" key="2">
    <source>
        <dbReference type="EMBL" id="CAF1434918.1"/>
    </source>
</evidence>
<gene>
    <name evidence="2" type="ORF">CJN711_LOCUS23768</name>
    <name evidence="4" type="ORF">MBJ925_LOCUS30525</name>
    <name evidence="3" type="ORF">XDN619_LOCUS6402</name>
</gene>
<evidence type="ECO:0000256" key="1">
    <source>
        <dbReference type="SAM" id="Phobius"/>
    </source>
</evidence>
<reference evidence="3" key="1">
    <citation type="submission" date="2021-02" db="EMBL/GenBank/DDBJ databases">
        <authorList>
            <person name="Nowell W R."/>
        </authorList>
    </citation>
    <scope>NUCLEOTIDE SEQUENCE</scope>
</reference>
<dbReference type="Proteomes" id="UP000663855">
    <property type="component" value="Unassembled WGS sequence"/>
</dbReference>
<keyword evidence="1" id="KW-0812">Transmembrane</keyword>
<feature type="transmembrane region" description="Helical" evidence="1">
    <location>
        <begin position="12"/>
        <end position="33"/>
    </location>
</feature>
<evidence type="ECO:0000313" key="4">
    <source>
        <dbReference type="EMBL" id="CAF2146743.1"/>
    </source>
</evidence>
<protein>
    <submittedName>
        <fullName evidence="3">Uncharacterized protein</fullName>
    </submittedName>
</protein>
<sequence length="108" mass="12758">MTLLHTICRKIVSMICCNILRLLVFVLLVNAIFGSHEALNANQLLYKLLKQRSIDSDNEYVWFTRDIHDNFNDENMKPNHQQQIHNQFHLENPRKTFNPKHTVGENTL</sequence>